<feature type="region of interest" description="Disordered" evidence="1">
    <location>
        <begin position="1"/>
        <end position="97"/>
    </location>
</feature>
<accession>A0A835UNI5</accession>
<reference evidence="2 3" key="1">
    <citation type="journal article" date="2020" name="Nat. Food">
        <title>A phased Vanilla planifolia genome enables genetic improvement of flavour and production.</title>
        <authorList>
            <person name="Hasing T."/>
            <person name="Tang H."/>
            <person name="Brym M."/>
            <person name="Khazi F."/>
            <person name="Huang T."/>
            <person name="Chambers A.H."/>
        </authorList>
    </citation>
    <scope>NUCLEOTIDE SEQUENCE [LARGE SCALE GENOMIC DNA]</scope>
    <source>
        <tissue evidence="2">Leaf</tissue>
    </source>
</reference>
<evidence type="ECO:0000313" key="3">
    <source>
        <dbReference type="Proteomes" id="UP000639772"/>
    </source>
</evidence>
<dbReference type="Proteomes" id="UP000639772">
    <property type="component" value="Chromosome 9"/>
</dbReference>
<comment type="caution">
    <text evidence="2">The sequence shown here is derived from an EMBL/GenBank/DDBJ whole genome shotgun (WGS) entry which is preliminary data.</text>
</comment>
<feature type="compositionally biased region" description="Polar residues" evidence="1">
    <location>
        <begin position="1"/>
        <end position="16"/>
    </location>
</feature>
<evidence type="ECO:0000256" key="1">
    <source>
        <dbReference type="SAM" id="MobiDB-lite"/>
    </source>
</evidence>
<dbReference type="EMBL" id="JADCNM010000009">
    <property type="protein sequence ID" value="KAG0468202.1"/>
    <property type="molecule type" value="Genomic_DNA"/>
</dbReference>
<sequence length="97" mass="10591">MDGANSDNESRSTSSFPDDPPFLEVLSRKKRKKKRWEFNPELPIPVTRSSSSSVPPSPNDQFAGVECGVANNATIQDSRSSSPPSPSAFSFFFGTIH</sequence>
<name>A0A835UNI5_VANPL</name>
<feature type="compositionally biased region" description="Low complexity" evidence="1">
    <location>
        <begin position="78"/>
        <end position="97"/>
    </location>
</feature>
<proteinExistence type="predicted"/>
<protein>
    <submittedName>
        <fullName evidence="2">Uncharacterized protein</fullName>
    </submittedName>
</protein>
<dbReference type="AlphaFoldDB" id="A0A835UNI5"/>
<evidence type="ECO:0000313" key="2">
    <source>
        <dbReference type="EMBL" id="KAG0468202.1"/>
    </source>
</evidence>
<organism evidence="2 3">
    <name type="scientific">Vanilla planifolia</name>
    <name type="common">Vanilla</name>
    <dbReference type="NCBI Taxonomy" id="51239"/>
    <lineage>
        <taxon>Eukaryota</taxon>
        <taxon>Viridiplantae</taxon>
        <taxon>Streptophyta</taxon>
        <taxon>Embryophyta</taxon>
        <taxon>Tracheophyta</taxon>
        <taxon>Spermatophyta</taxon>
        <taxon>Magnoliopsida</taxon>
        <taxon>Liliopsida</taxon>
        <taxon>Asparagales</taxon>
        <taxon>Orchidaceae</taxon>
        <taxon>Vanilloideae</taxon>
        <taxon>Vanilleae</taxon>
        <taxon>Vanilla</taxon>
    </lineage>
</organism>
<gene>
    <name evidence="2" type="ORF">HPP92_017530</name>
</gene>